<feature type="region of interest" description="Disordered" evidence="3">
    <location>
        <begin position="77"/>
        <end position="113"/>
    </location>
</feature>
<dbReference type="AlphaFoldDB" id="A0A0D2D5I0"/>
<feature type="region of interest" description="Disordered" evidence="3">
    <location>
        <begin position="147"/>
        <end position="202"/>
    </location>
</feature>
<feature type="region of interest" description="Disordered" evidence="3">
    <location>
        <begin position="35"/>
        <end position="59"/>
    </location>
</feature>
<dbReference type="PANTHER" id="PTHR28524:SF3">
    <property type="entry name" value="SUCCINATE DEHYDROGENASE ASSEMBLY FACTOR 4, MITOCHONDRIAL"/>
    <property type="match status" value="1"/>
</dbReference>
<comment type="similarity">
    <text evidence="1">Belongs to the SDHAF4 family.</text>
</comment>
<proteinExistence type="inferred from homology"/>
<dbReference type="Proteomes" id="UP000054266">
    <property type="component" value="Unassembled WGS sequence"/>
</dbReference>
<evidence type="ECO:0000256" key="1">
    <source>
        <dbReference type="ARBA" id="ARBA00005701"/>
    </source>
</evidence>
<evidence type="ECO:0000313" key="5">
    <source>
        <dbReference type="Proteomes" id="UP000054266"/>
    </source>
</evidence>
<gene>
    <name evidence="4" type="ORF">PV04_01020</name>
</gene>
<dbReference type="Pfam" id="PF07896">
    <property type="entry name" value="DUF1674"/>
    <property type="match status" value="1"/>
</dbReference>
<reference evidence="4 5" key="1">
    <citation type="submission" date="2015-01" db="EMBL/GenBank/DDBJ databases">
        <title>The Genome Sequence of Capronia semiimmersa CBS27337.</title>
        <authorList>
            <consortium name="The Broad Institute Genomics Platform"/>
            <person name="Cuomo C."/>
            <person name="de Hoog S."/>
            <person name="Gorbushina A."/>
            <person name="Stielow B."/>
            <person name="Teixiera M."/>
            <person name="Abouelleil A."/>
            <person name="Chapman S.B."/>
            <person name="Priest M."/>
            <person name="Young S.K."/>
            <person name="Wortman J."/>
            <person name="Nusbaum C."/>
            <person name="Birren B."/>
        </authorList>
    </citation>
    <scope>NUCLEOTIDE SEQUENCE [LARGE SCALE GENOMIC DNA]</scope>
    <source>
        <strain evidence="4 5">CBS 27337</strain>
    </source>
</reference>
<evidence type="ECO:0000256" key="3">
    <source>
        <dbReference type="SAM" id="MobiDB-lite"/>
    </source>
</evidence>
<dbReference type="GO" id="GO:0005739">
    <property type="term" value="C:mitochondrion"/>
    <property type="evidence" value="ECO:0007669"/>
    <property type="project" value="TreeGrafter"/>
</dbReference>
<evidence type="ECO:0000313" key="4">
    <source>
        <dbReference type="EMBL" id="KIW72856.1"/>
    </source>
</evidence>
<accession>A0A0D2D5I0</accession>
<keyword evidence="5" id="KW-1185">Reference proteome</keyword>
<protein>
    <recommendedName>
        <fullName evidence="2">Succinate dehydrogenase assembly factor 4, mitochondrial</fullName>
    </recommendedName>
</protein>
<dbReference type="HOGENOM" id="CLU_101052_0_0_1"/>
<name>A0A0D2D5I0_9EURO</name>
<evidence type="ECO:0000256" key="2">
    <source>
        <dbReference type="ARBA" id="ARBA00022170"/>
    </source>
</evidence>
<dbReference type="PANTHER" id="PTHR28524">
    <property type="entry name" value="SUCCINATE DEHYDROGENASE ASSEMBLY FACTOR 4, MITOCHONDRIAL"/>
    <property type="match status" value="1"/>
</dbReference>
<sequence>MKTPITFPRALCAAPRAHLFTSSLPRGSRLIAHTRRHLNTSRPLKKDEPSPFSFQGMAAPPRLPKEEQEIFEALQRQSTGAFSTPLPERRAQPRINKSPDSSAAEIADAQTTVSKRVDKISAAAASEGSDETGPSVVKDMYDKVIEAKGKGEELHPNVMRGAEPEFEGDVNPKTGEVGGPKNEPLRWGPTGEWTYNGRATDF</sequence>
<dbReference type="InterPro" id="IPR012875">
    <property type="entry name" value="SDHF4"/>
</dbReference>
<dbReference type="GO" id="GO:0034553">
    <property type="term" value="P:mitochondrial respiratory chain complex II assembly"/>
    <property type="evidence" value="ECO:0007669"/>
    <property type="project" value="TreeGrafter"/>
</dbReference>
<dbReference type="STRING" id="5601.A0A0D2D5I0"/>
<dbReference type="EMBL" id="KN846956">
    <property type="protein sequence ID" value="KIW72856.1"/>
    <property type="molecule type" value="Genomic_DNA"/>
</dbReference>
<organism evidence="4 5">
    <name type="scientific">Phialophora macrospora</name>
    <dbReference type="NCBI Taxonomy" id="1851006"/>
    <lineage>
        <taxon>Eukaryota</taxon>
        <taxon>Fungi</taxon>
        <taxon>Dikarya</taxon>
        <taxon>Ascomycota</taxon>
        <taxon>Pezizomycotina</taxon>
        <taxon>Eurotiomycetes</taxon>
        <taxon>Chaetothyriomycetidae</taxon>
        <taxon>Chaetothyriales</taxon>
        <taxon>Herpotrichiellaceae</taxon>
        <taxon>Phialophora</taxon>
    </lineage>
</organism>